<proteinExistence type="predicted"/>
<reference evidence="3" key="1">
    <citation type="submission" date="2024-07" db="EMBL/GenBank/DDBJ databases">
        <title>Genome Analysis of a Potential Novel Vibrio Species Secreting pH- and Thermo-stable Alginate Lyase and its Application in Producing Alginate Oligosaccharides.</title>
        <authorList>
            <person name="Huang H."/>
            <person name="Bao K."/>
        </authorList>
    </citation>
    <scope>NUCLEOTIDE SEQUENCE</scope>
    <source>
        <strain evidence="3">HB236076</strain>
    </source>
</reference>
<keyword evidence="1 2" id="KW-0732">Signal</keyword>
<sequence length="323" mass="35964">MKPLHTLIGLTSLLVVSTSAMAQTTLKLAHAAPESDLQQNLSLLFKQEVEKQSNGDLKVNIYPQGQLGNDKQMIDGTRAGIIDITMVGLNNYSGLIPDAAAFTLPFIFPNRQVAYKALDGKPGQEIFTEMEKFNLKGLGYPESGYRNITNNKHPIRTPDDVKGLQMRVNGSKALNDMFNILGANPQQLPVAELYTALETGVVDSQDHPIGVTLSFKFNEVQKYLSLTQHAYSPLVVTMNLRKFNGLDEKEQKIILDAAKKAVEAQRQMSIEKEDSMIDELSSLGMEVNRDVDSQAFQQAVKPVWDNYIKEHGDHMIKMIEAEK</sequence>
<dbReference type="InterPro" id="IPR018389">
    <property type="entry name" value="DctP_fam"/>
</dbReference>
<feature type="chain" id="PRO_5044274979" evidence="2">
    <location>
        <begin position="23"/>
        <end position="323"/>
    </location>
</feature>
<evidence type="ECO:0000256" key="2">
    <source>
        <dbReference type="SAM" id="SignalP"/>
    </source>
</evidence>
<name>A0AB39HDL5_9VIBR</name>
<organism evidence="3">
    <name type="scientific">Vibrio sp. HB236076</name>
    <dbReference type="NCBI Taxonomy" id="3232307"/>
    <lineage>
        <taxon>Bacteria</taxon>
        <taxon>Pseudomonadati</taxon>
        <taxon>Pseudomonadota</taxon>
        <taxon>Gammaproteobacteria</taxon>
        <taxon>Vibrionales</taxon>
        <taxon>Vibrionaceae</taxon>
        <taxon>Vibrio</taxon>
    </lineage>
</organism>
<gene>
    <name evidence="3" type="ORF">AB0763_12125</name>
</gene>
<dbReference type="GO" id="GO:0055085">
    <property type="term" value="P:transmembrane transport"/>
    <property type="evidence" value="ECO:0007669"/>
    <property type="project" value="InterPro"/>
</dbReference>
<dbReference type="Gene3D" id="3.40.190.170">
    <property type="entry name" value="Bacterial extracellular solute-binding protein, family 7"/>
    <property type="match status" value="1"/>
</dbReference>
<dbReference type="RefSeq" id="WP_306102030.1">
    <property type="nucleotide sequence ID" value="NZ_CP162601.1"/>
</dbReference>
<dbReference type="NCBIfam" id="TIGR00787">
    <property type="entry name" value="dctP"/>
    <property type="match status" value="1"/>
</dbReference>
<dbReference type="InterPro" id="IPR038404">
    <property type="entry name" value="TRAP_DctP_sf"/>
</dbReference>
<dbReference type="PANTHER" id="PTHR33376">
    <property type="match status" value="1"/>
</dbReference>
<dbReference type="GO" id="GO:0030288">
    <property type="term" value="C:outer membrane-bounded periplasmic space"/>
    <property type="evidence" value="ECO:0007669"/>
    <property type="project" value="InterPro"/>
</dbReference>
<dbReference type="Pfam" id="PF03480">
    <property type="entry name" value="DctP"/>
    <property type="match status" value="1"/>
</dbReference>
<dbReference type="EMBL" id="CP162601">
    <property type="protein sequence ID" value="XDK24899.1"/>
    <property type="molecule type" value="Genomic_DNA"/>
</dbReference>
<dbReference type="NCBIfam" id="NF037995">
    <property type="entry name" value="TRAP_S1"/>
    <property type="match status" value="1"/>
</dbReference>
<dbReference type="AlphaFoldDB" id="A0AB39HDL5"/>
<evidence type="ECO:0000313" key="3">
    <source>
        <dbReference type="EMBL" id="XDK24899.1"/>
    </source>
</evidence>
<dbReference type="CDD" id="cd13676">
    <property type="entry name" value="PBP2_TRAP_DctP2_like"/>
    <property type="match status" value="1"/>
</dbReference>
<evidence type="ECO:0000256" key="1">
    <source>
        <dbReference type="ARBA" id="ARBA00022729"/>
    </source>
</evidence>
<feature type="signal peptide" evidence="2">
    <location>
        <begin position="1"/>
        <end position="22"/>
    </location>
</feature>
<dbReference type="KEGG" id="vih:AB0763_12125"/>
<dbReference type="InterPro" id="IPR004682">
    <property type="entry name" value="TRAP_DctP"/>
</dbReference>
<dbReference type="PIRSF" id="PIRSF006470">
    <property type="entry name" value="DctB"/>
    <property type="match status" value="1"/>
</dbReference>
<dbReference type="PANTHER" id="PTHR33376:SF18">
    <property type="entry name" value="2,3-DIKETO-L-GULONATE-BINDING PERIPLASMIC PROTEIN YIAO"/>
    <property type="match status" value="1"/>
</dbReference>
<protein>
    <submittedName>
        <fullName evidence="3">DctP family TRAP transporter solute-binding subunit</fullName>
    </submittedName>
</protein>
<accession>A0AB39HDL5</accession>
<dbReference type="GO" id="GO:0030246">
    <property type="term" value="F:carbohydrate binding"/>
    <property type="evidence" value="ECO:0007669"/>
    <property type="project" value="TreeGrafter"/>
</dbReference>